<dbReference type="InterPro" id="IPR008984">
    <property type="entry name" value="SMAD_FHA_dom_sf"/>
</dbReference>
<name>A0A3B5BHE9_9TELE</name>
<sequence length="174" mass="18906">MCQQSWRMSEEVPHGEQSQAQSTLSPSQAQSTQSATQSTLSPSQPKSQPGSSSSSGPTSGSQSSSGSGTLSSVDTLPVTLPSVPEEPEPQPWGRLLPMARGFRNCIEDQYLFGRDSKCNYVLDDPDQKGSTKFRIYSKKHFRIIRVSSSFMVILRAAGLLTSCCPLRRTSVSSR</sequence>
<protein>
    <recommendedName>
        <fullName evidence="3">FHA domain-containing protein</fullName>
    </recommendedName>
</protein>
<proteinExistence type="predicted"/>
<reference evidence="2" key="1">
    <citation type="submission" date="2023-09" db="UniProtKB">
        <authorList>
            <consortium name="Ensembl"/>
        </authorList>
    </citation>
    <scope>IDENTIFICATION</scope>
</reference>
<feature type="region of interest" description="Disordered" evidence="1">
    <location>
        <begin position="1"/>
        <end position="94"/>
    </location>
</feature>
<accession>A0A3B5BHE9</accession>
<evidence type="ECO:0000256" key="1">
    <source>
        <dbReference type="SAM" id="MobiDB-lite"/>
    </source>
</evidence>
<dbReference type="AlphaFoldDB" id="A0A3B5BHE9"/>
<evidence type="ECO:0000313" key="2">
    <source>
        <dbReference type="Ensembl" id="ENSSPAP00000030409.1"/>
    </source>
</evidence>
<evidence type="ECO:0008006" key="3">
    <source>
        <dbReference type="Google" id="ProtNLM"/>
    </source>
</evidence>
<dbReference type="SUPFAM" id="SSF49879">
    <property type="entry name" value="SMAD/FHA domain"/>
    <property type="match status" value="1"/>
</dbReference>
<dbReference type="Ensembl" id="ENSSPAT00000030903.1">
    <property type="protein sequence ID" value="ENSSPAP00000030409.1"/>
    <property type="gene ID" value="ENSSPAG00000022832.1"/>
</dbReference>
<dbReference type="GeneTree" id="ENSGT00940000182560"/>
<feature type="compositionally biased region" description="Low complexity" evidence="1">
    <location>
        <begin position="17"/>
        <end position="72"/>
    </location>
</feature>
<organism evidence="2">
    <name type="scientific">Stegastes partitus</name>
    <name type="common">bicolor damselfish</name>
    <dbReference type="NCBI Taxonomy" id="144197"/>
    <lineage>
        <taxon>Eukaryota</taxon>
        <taxon>Metazoa</taxon>
        <taxon>Chordata</taxon>
        <taxon>Craniata</taxon>
        <taxon>Vertebrata</taxon>
        <taxon>Euteleostomi</taxon>
        <taxon>Actinopterygii</taxon>
        <taxon>Neopterygii</taxon>
        <taxon>Teleostei</taxon>
        <taxon>Neoteleostei</taxon>
        <taxon>Acanthomorphata</taxon>
        <taxon>Ovalentaria</taxon>
        <taxon>Pomacentridae</taxon>
        <taxon>Stegastes</taxon>
    </lineage>
</organism>
<dbReference type="Gene3D" id="2.60.200.20">
    <property type="match status" value="1"/>
</dbReference>
<dbReference type="STRING" id="144197.ENSSPAP00000030409"/>